<dbReference type="InterPro" id="IPR013785">
    <property type="entry name" value="Aldolase_TIM"/>
</dbReference>
<comment type="similarity">
    <text evidence="5">Belongs to the FMN-dependent alpha-hydroxy acid dehydrogenase family.</text>
</comment>
<dbReference type="EMBL" id="BAAASL010000005">
    <property type="protein sequence ID" value="GAA2712104.1"/>
    <property type="molecule type" value="Genomic_DNA"/>
</dbReference>
<evidence type="ECO:0000313" key="8">
    <source>
        <dbReference type="Proteomes" id="UP001500886"/>
    </source>
</evidence>
<keyword evidence="8" id="KW-1185">Reference proteome</keyword>
<sequence>MAALLRPRPLELDGTRRRLAAAATVADLRRAARRRVPRAVFDYVDGGAGDELSLARNRAAFARIEFRPRVLRDVSAVDTSAAVLGSPSALPLVLAPTGFTRMMHHEGEVAVARAAGRAGIPYALSTLGTTSAAELAAAAPGTRRWFQLYLWRDRDRSEELVRRAADAGYEALVLTVDAPVAGARLRDVRNGMTLPPALTARTFVDGALRPGWWLNLLTTAPLEFASLRQWGGTVAELADQMFDPAASLADLAQVRALWPGKLVVKGVQSAEDALSVVEAGADAVVVSNHGGRQLDRAPVPLEELPAVAEAIGSRAEVYVDGGVRSGADAVAAVCLGATAVLVGRAYLYGLMAGGGAGVRRALDILGAEVRQTMQLLGATSVKDLTPERVRLRPSGR</sequence>
<dbReference type="PANTHER" id="PTHR10578">
    <property type="entry name" value="S -2-HYDROXY-ACID OXIDASE-RELATED"/>
    <property type="match status" value="1"/>
</dbReference>
<reference evidence="7 8" key="1">
    <citation type="journal article" date="2019" name="Int. J. Syst. Evol. Microbiol.">
        <title>The Global Catalogue of Microorganisms (GCM) 10K type strain sequencing project: providing services to taxonomists for standard genome sequencing and annotation.</title>
        <authorList>
            <consortium name="The Broad Institute Genomics Platform"/>
            <consortium name="The Broad Institute Genome Sequencing Center for Infectious Disease"/>
            <person name="Wu L."/>
            <person name="Ma J."/>
        </authorList>
    </citation>
    <scope>NUCLEOTIDE SEQUENCE [LARGE SCALE GENOMIC DNA]</scope>
    <source>
        <strain evidence="7 8">JCM 4542</strain>
    </source>
</reference>
<feature type="domain" description="FMN hydroxy acid dehydrogenase" evidence="6">
    <location>
        <begin position="17"/>
        <end position="394"/>
    </location>
</feature>
<comment type="cofactor">
    <cofactor evidence="1">
        <name>FMN</name>
        <dbReference type="ChEBI" id="CHEBI:58210"/>
    </cofactor>
</comment>
<evidence type="ECO:0000313" key="7">
    <source>
        <dbReference type="EMBL" id="GAA2712104.1"/>
    </source>
</evidence>
<dbReference type="PROSITE" id="PS51349">
    <property type="entry name" value="FMN_HYDROXY_ACID_DH_2"/>
    <property type="match status" value="1"/>
</dbReference>
<evidence type="ECO:0000256" key="5">
    <source>
        <dbReference type="ARBA" id="ARBA00024042"/>
    </source>
</evidence>
<dbReference type="SUPFAM" id="SSF51395">
    <property type="entry name" value="FMN-linked oxidoreductases"/>
    <property type="match status" value="1"/>
</dbReference>
<dbReference type="InterPro" id="IPR008259">
    <property type="entry name" value="FMN_hydac_DH_AS"/>
</dbReference>
<dbReference type="Pfam" id="PF01070">
    <property type="entry name" value="FMN_dh"/>
    <property type="match status" value="1"/>
</dbReference>
<keyword evidence="4" id="KW-0560">Oxidoreductase</keyword>
<evidence type="ECO:0000259" key="6">
    <source>
        <dbReference type="PROSITE" id="PS51349"/>
    </source>
</evidence>
<comment type="caution">
    <text evidence="7">The sequence shown here is derived from an EMBL/GenBank/DDBJ whole genome shotgun (WGS) entry which is preliminary data.</text>
</comment>
<protein>
    <submittedName>
        <fullName evidence="7">Alpha-hydroxy acid oxidase</fullName>
    </submittedName>
</protein>
<evidence type="ECO:0000256" key="4">
    <source>
        <dbReference type="ARBA" id="ARBA00023002"/>
    </source>
</evidence>
<evidence type="ECO:0000256" key="3">
    <source>
        <dbReference type="ARBA" id="ARBA00022643"/>
    </source>
</evidence>
<name>A0ABN3TMH9_9ACTN</name>
<keyword evidence="3" id="KW-0288">FMN</keyword>
<dbReference type="PANTHER" id="PTHR10578:SF107">
    <property type="entry name" value="2-HYDROXYACID OXIDASE 1"/>
    <property type="match status" value="1"/>
</dbReference>
<organism evidence="7 8">
    <name type="scientific">Streptomyces luteosporeus</name>
    <dbReference type="NCBI Taxonomy" id="173856"/>
    <lineage>
        <taxon>Bacteria</taxon>
        <taxon>Bacillati</taxon>
        <taxon>Actinomycetota</taxon>
        <taxon>Actinomycetes</taxon>
        <taxon>Kitasatosporales</taxon>
        <taxon>Streptomycetaceae</taxon>
        <taxon>Streptomyces</taxon>
    </lineage>
</organism>
<dbReference type="PROSITE" id="PS00557">
    <property type="entry name" value="FMN_HYDROXY_ACID_DH_1"/>
    <property type="match status" value="1"/>
</dbReference>
<dbReference type="CDD" id="cd02809">
    <property type="entry name" value="alpha_hydroxyacid_oxid_FMN"/>
    <property type="match status" value="1"/>
</dbReference>
<dbReference type="Proteomes" id="UP001500886">
    <property type="component" value="Unassembled WGS sequence"/>
</dbReference>
<dbReference type="PIRSF" id="PIRSF000138">
    <property type="entry name" value="Al-hdrx_acd_dh"/>
    <property type="match status" value="1"/>
</dbReference>
<evidence type="ECO:0000256" key="1">
    <source>
        <dbReference type="ARBA" id="ARBA00001917"/>
    </source>
</evidence>
<proteinExistence type="inferred from homology"/>
<dbReference type="InterPro" id="IPR037396">
    <property type="entry name" value="FMN_HAD"/>
</dbReference>
<dbReference type="InterPro" id="IPR012133">
    <property type="entry name" value="Alpha-hydoxy_acid_DH_FMN"/>
</dbReference>
<keyword evidence="2" id="KW-0285">Flavoprotein</keyword>
<gene>
    <name evidence="7" type="ORF">GCM10010315_15120</name>
</gene>
<dbReference type="Gene3D" id="3.20.20.70">
    <property type="entry name" value="Aldolase class I"/>
    <property type="match status" value="1"/>
</dbReference>
<dbReference type="InterPro" id="IPR000262">
    <property type="entry name" value="FMN-dep_DH"/>
</dbReference>
<accession>A0ABN3TMH9</accession>
<evidence type="ECO:0000256" key="2">
    <source>
        <dbReference type="ARBA" id="ARBA00022630"/>
    </source>
</evidence>